<evidence type="ECO:0000256" key="3">
    <source>
        <dbReference type="ARBA" id="ARBA00022448"/>
    </source>
</evidence>
<dbReference type="PANTHER" id="PTHR12363:SF33">
    <property type="entry name" value="IMPORTIN-13"/>
    <property type="match status" value="1"/>
</dbReference>
<protein>
    <submittedName>
        <fullName evidence="5">Uncharacterized protein</fullName>
    </submittedName>
</protein>
<dbReference type="SUPFAM" id="SSF48371">
    <property type="entry name" value="ARM repeat"/>
    <property type="match status" value="1"/>
</dbReference>
<evidence type="ECO:0000256" key="4">
    <source>
        <dbReference type="ARBA" id="ARBA00023242"/>
    </source>
</evidence>
<keyword evidence="3" id="KW-0813">Transport</keyword>
<accession>A0A1Z5JKN6</accession>
<comment type="caution">
    <text evidence="5">The sequence shown here is derived from an EMBL/GenBank/DDBJ whole genome shotgun (WGS) entry which is preliminary data.</text>
</comment>
<dbReference type="InParanoid" id="A0A1Z5JKN6"/>
<dbReference type="Proteomes" id="UP000198406">
    <property type="component" value="Unassembled WGS sequence"/>
</dbReference>
<evidence type="ECO:0000256" key="2">
    <source>
        <dbReference type="ARBA" id="ARBA00007991"/>
    </source>
</evidence>
<dbReference type="InterPro" id="IPR051345">
    <property type="entry name" value="Importin_beta-like_NTR"/>
</dbReference>
<dbReference type="PANTHER" id="PTHR12363">
    <property type="entry name" value="TRANSPORTIN 3 AND IMPORTIN 13"/>
    <property type="match status" value="1"/>
</dbReference>
<reference evidence="5 6" key="1">
    <citation type="journal article" date="2015" name="Plant Cell">
        <title>Oil accumulation by the oleaginous diatom Fistulifera solaris as revealed by the genome and transcriptome.</title>
        <authorList>
            <person name="Tanaka T."/>
            <person name="Maeda Y."/>
            <person name="Veluchamy A."/>
            <person name="Tanaka M."/>
            <person name="Abida H."/>
            <person name="Marechal E."/>
            <person name="Bowler C."/>
            <person name="Muto M."/>
            <person name="Sunaga Y."/>
            <person name="Tanaka M."/>
            <person name="Yoshino T."/>
            <person name="Taniguchi T."/>
            <person name="Fukuda Y."/>
            <person name="Nemoto M."/>
            <person name="Matsumoto M."/>
            <person name="Wong P.S."/>
            <person name="Aburatani S."/>
            <person name="Fujibuchi W."/>
        </authorList>
    </citation>
    <scope>NUCLEOTIDE SEQUENCE [LARGE SCALE GENOMIC DNA]</scope>
    <source>
        <strain evidence="5 6">JPCC DA0580</strain>
    </source>
</reference>
<gene>
    <name evidence="5" type="ORF">FisN_6Lh363</name>
</gene>
<sequence>MEPAIDVMSRALQGDHRARSFLERTTTIYALDVTDASNAKTYGCWNFIHQAMNEIERYELANDPFTPSSLVAHAQLLSTMALRVARRSPAKDRAMVATCISNDSHGNLSPEQSQWLLDLNFELREIVMGRIAAMAFDFSFHQSSVGRHGNSSFADHVVMDTFCAVLSANAVTSGPHAIRHFSTEWIIPSSGNLPPFALASVVFHLAIESQRKLAPAGTKDTLQQLSSPIICIVLIPILAATLSEDEEIIASSRDSERIATKCLCALKAWCNATDLSLPQISHVSLKFGSKIVDLLSDIMYSDSDFVVDALAELIEVVVPLSDEKVMSEGRMSQVRHILQVDDLEFRRKFSPEQLKLIEFREMGAIVNELVSAVSLQRFRFVERQNNDEHGVCRNLARIAATVCSTHIDVMTRKESVELDKGVLTLLLKAAAHPSVNVCAIVLPVLTKCVSIMSLLGPELLPILQRRAIIPHTLTSNLISFAVPGFCDINYFEFLRFRDDVLRKALIACWNANRSYYVESCASAVEEFCSITSSVEVSLQLEAALFCIEIIGPEATHVGEAFPHGDQLSQIISALVLKPSSLMLNPLTLARAYRMMKTYSEWCLAAEKDSIGFELCVAGFTEISSRINLSSDLVEYSPSVSTEAASCLKDFISGHPLHYASDTFAAALRACWYAAQPTIERTGAFSTEARLTLGAGLMQIFQMMPREHQPRLLEELATSSIARLNQASQFFASMDRNTFLSAQVHNVADDIVLLSGLTKDFLLSTSATNNEDMADDHKTLSSQDNATNVVMASHVVSLIRSSLPAVLFLTKALLRDETVVAAVKTFVSDLVPFSSKWGESSLLLDFLLSIDDLCLVSEDHFHKCSLIGHILQEITKRIGEDLENHCIGINSSQAFSEINRCFENKVLIYIGLLNVTEFSDHKSQMDECETAFDSPVPSIKRPEKVDEETSALFLDFLTVLLQFCPSFTIRLKTEQGGVGGGDLIANLAVDAAAKSMTVDDVGSIKSAIRFLLCLLHSTQASDENLVAFATQALVHVRRNTVVAMLAGACGKFDVSLLPDVADLLISTLKCTPLEEIESHLVSALRQDFFMCGDDAKDATLSFFTKCVHHGWHKDGVQNFFHELWDMHQAEDVDSLHSSDLVARFVTKYQTP</sequence>
<dbReference type="OrthoDB" id="44850at2759"/>
<dbReference type="GO" id="GO:0006606">
    <property type="term" value="P:protein import into nucleus"/>
    <property type="evidence" value="ECO:0007669"/>
    <property type="project" value="TreeGrafter"/>
</dbReference>
<dbReference type="GO" id="GO:0005634">
    <property type="term" value="C:nucleus"/>
    <property type="evidence" value="ECO:0007669"/>
    <property type="project" value="UniProtKB-SubCell"/>
</dbReference>
<dbReference type="AlphaFoldDB" id="A0A1Z5JKN6"/>
<dbReference type="InterPro" id="IPR016024">
    <property type="entry name" value="ARM-type_fold"/>
</dbReference>
<comment type="subcellular location">
    <subcellularLocation>
        <location evidence="1">Nucleus</location>
    </subcellularLocation>
</comment>
<dbReference type="GO" id="GO:0005737">
    <property type="term" value="C:cytoplasm"/>
    <property type="evidence" value="ECO:0007669"/>
    <property type="project" value="TreeGrafter"/>
</dbReference>
<keyword evidence="4" id="KW-0539">Nucleus</keyword>
<keyword evidence="6" id="KW-1185">Reference proteome</keyword>
<evidence type="ECO:0000313" key="6">
    <source>
        <dbReference type="Proteomes" id="UP000198406"/>
    </source>
</evidence>
<name>A0A1Z5JKN6_FISSO</name>
<evidence type="ECO:0000256" key="1">
    <source>
        <dbReference type="ARBA" id="ARBA00004123"/>
    </source>
</evidence>
<comment type="similarity">
    <text evidence="2">Belongs to the importin beta family.</text>
</comment>
<organism evidence="5 6">
    <name type="scientific">Fistulifera solaris</name>
    <name type="common">Oleaginous diatom</name>
    <dbReference type="NCBI Taxonomy" id="1519565"/>
    <lineage>
        <taxon>Eukaryota</taxon>
        <taxon>Sar</taxon>
        <taxon>Stramenopiles</taxon>
        <taxon>Ochrophyta</taxon>
        <taxon>Bacillariophyta</taxon>
        <taxon>Bacillariophyceae</taxon>
        <taxon>Bacillariophycidae</taxon>
        <taxon>Naviculales</taxon>
        <taxon>Naviculaceae</taxon>
        <taxon>Fistulifera</taxon>
    </lineage>
</organism>
<proteinExistence type="inferred from homology"/>
<evidence type="ECO:0000313" key="5">
    <source>
        <dbReference type="EMBL" id="GAX14583.1"/>
    </source>
</evidence>
<dbReference type="EMBL" id="BDSP01000081">
    <property type="protein sequence ID" value="GAX14583.1"/>
    <property type="molecule type" value="Genomic_DNA"/>
</dbReference>